<evidence type="ECO:0000313" key="1">
    <source>
        <dbReference type="EMBL" id="QQR92795.1"/>
    </source>
</evidence>
<gene>
    <name evidence="1" type="ORF">IPJ89_00950</name>
</gene>
<protein>
    <submittedName>
        <fullName evidence="1">Uncharacterized protein</fullName>
    </submittedName>
</protein>
<dbReference type="Proteomes" id="UP000596004">
    <property type="component" value="Chromosome"/>
</dbReference>
<sequence>MQYTTILATTLLLVILAGCTSPANNPATPTPDTNHGLVPTPTLPLREHAIFQQYATTNGKTIQETQTFFHNNYGIAENDIFAQLPSVPATFLQDVNTLHYGNGLGTNLIPRESYLQPEFFPTFSTTGIQTWAKAPDQFPNTVGLSSTPAEQQATLASDSNGFTTTLFIGSAWGVTYYQGMAFRYTIQPAADIHLSFDPPHILAGPTFPVFTPEWMHKITVDGTIGTDVEEGTYTITIYPADAPIEVQEQWYDAHPRYVSGNGLIGPSDGLATFTLTIPARNTTN</sequence>
<name>A0A7T9I1U8_9ARCH</name>
<dbReference type="AlphaFoldDB" id="A0A7T9I1U8"/>
<accession>A0A7T9I1U8</accession>
<dbReference type="EMBL" id="CP064981">
    <property type="protein sequence ID" value="QQR92795.1"/>
    <property type="molecule type" value="Genomic_DNA"/>
</dbReference>
<reference evidence="1" key="1">
    <citation type="submission" date="2020-11" db="EMBL/GenBank/DDBJ databases">
        <title>Connecting structure to function with the recovery of over 1000 high-quality activated sludge metagenome-assembled genomes encoding full-length rRNA genes using long-read sequencing.</title>
        <authorList>
            <person name="Singleton C.M."/>
            <person name="Petriglieri F."/>
            <person name="Kristensen J.M."/>
            <person name="Kirkegaard R.H."/>
            <person name="Michaelsen T.Y."/>
            <person name="Andersen M.H."/>
            <person name="Karst S.M."/>
            <person name="Dueholm M.S."/>
            <person name="Nielsen P.H."/>
            <person name="Albertsen M."/>
        </authorList>
    </citation>
    <scope>NUCLEOTIDE SEQUENCE</scope>
    <source>
        <strain evidence="1">Fred_18-Q3-R57-64_BAT3C.431</strain>
    </source>
</reference>
<proteinExistence type="predicted"/>
<organism evidence="1">
    <name type="scientific">Candidatus Iainarchaeum sp</name>
    <dbReference type="NCBI Taxonomy" id="3101447"/>
    <lineage>
        <taxon>Archaea</taxon>
        <taxon>Candidatus Iainarchaeota</taxon>
        <taxon>Candidatus Iainarchaeia</taxon>
        <taxon>Candidatus Iainarchaeales</taxon>
        <taxon>Candidatus Iainarchaeaceae</taxon>
        <taxon>Candidatus Iainarchaeum</taxon>
    </lineage>
</organism>